<evidence type="ECO:0000313" key="1">
    <source>
        <dbReference type="EMBL" id="TWU19269.1"/>
    </source>
</evidence>
<name>A0A5C6C928_9BACT</name>
<protein>
    <submittedName>
        <fullName evidence="1">Uncharacterized protein</fullName>
    </submittedName>
</protein>
<keyword evidence="2" id="KW-1185">Reference proteome</keyword>
<dbReference type="EMBL" id="SJPU01000001">
    <property type="protein sequence ID" value="TWU19269.1"/>
    <property type="molecule type" value="Genomic_DNA"/>
</dbReference>
<accession>A0A5C6C928</accession>
<dbReference type="Proteomes" id="UP000319908">
    <property type="component" value="Unassembled WGS sequence"/>
</dbReference>
<gene>
    <name evidence="1" type="ORF">Poly21_14410</name>
</gene>
<reference evidence="1 2" key="1">
    <citation type="journal article" date="2020" name="Antonie Van Leeuwenhoek">
        <title>Rhodopirellula heiligendammensis sp. nov., Rhodopirellula pilleata sp. nov., and Rhodopirellula solitaria sp. nov. isolated from natural or artificial marine surfaces in Northern Germany and California, USA, and emended description of the genus Rhodopirellula.</title>
        <authorList>
            <person name="Kallscheuer N."/>
            <person name="Wiegand S."/>
            <person name="Jogler M."/>
            <person name="Boedeker C."/>
            <person name="Peeters S.H."/>
            <person name="Rast P."/>
            <person name="Heuer A."/>
            <person name="Jetten M.S.M."/>
            <person name="Rohde M."/>
            <person name="Jogler C."/>
        </authorList>
    </citation>
    <scope>NUCLEOTIDE SEQUENCE [LARGE SCALE GENOMIC DNA]</scope>
    <source>
        <strain evidence="1 2">Poly21</strain>
    </source>
</reference>
<evidence type="ECO:0000313" key="2">
    <source>
        <dbReference type="Proteomes" id="UP000319908"/>
    </source>
</evidence>
<comment type="caution">
    <text evidence="1">The sequence shown here is derived from an EMBL/GenBank/DDBJ whole genome shotgun (WGS) entry which is preliminary data.</text>
</comment>
<dbReference type="AlphaFoldDB" id="A0A5C6C928"/>
<proteinExistence type="predicted"/>
<organism evidence="1 2">
    <name type="scientific">Allorhodopirellula heiligendammensis</name>
    <dbReference type="NCBI Taxonomy" id="2714739"/>
    <lineage>
        <taxon>Bacteria</taxon>
        <taxon>Pseudomonadati</taxon>
        <taxon>Planctomycetota</taxon>
        <taxon>Planctomycetia</taxon>
        <taxon>Pirellulales</taxon>
        <taxon>Pirellulaceae</taxon>
        <taxon>Allorhodopirellula</taxon>
    </lineage>
</organism>
<sequence length="36" mass="4077">MMASLLPGVNVIADYRQCHPMENAFGMNIARKHACW</sequence>